<comment type="caution">
    <text evidence="1">The sequence shown here is derived from an EMBL/GenBank/DDBJ whole genome shotgun (WGS) entry which is preliminary data.</text>
</comment>
<organism evidence="1 2">
    <name type="scientific">Candidatus Methylacidithermus pantelleriae</name>
    <dbReference type="NCBI Taxonomy" id="2744239"/>
    <lineage>
        <taxon>Bacteria</taxon>
        <taxon>Pseudomonadati</taxon>
        <taxon>Verrucomicrobiota</taxon>
        <taxon>Methylacidiphilae</taxon>
        <taxon>Methylacidiphilales</taxon>
        <taxon>Methylacidiphilaceae</taxon>
        <taxon>Candidatus Methylacidithermus</taxon>
    </lineage>
</organism>
<reference evidence="1" key="1">
    <citation type="submission" date="2021-02" db="EMBL/GenBank/DDBJ databases">
        <authorList>
            <person name="Cremers G."/>
            <person name="Picone N."/>
        </authorList>
    </citation>
    <scope>NUCLEOTIDE SEQUENCE</scope>
    <source>
        <strain evidence="1">PQ17</strain>
    </source>
</reference>
<dbReference type="EMBL" id="CAJNOB010000006">
    <property type="protein sequence ID" value="CAF0693441.1"/>
    <property type="molecule type" value="Genomic_DNA"/>
</dbReference>
<sequence length="56" mass="6099">MGRRMGWIVERVTNRNGVDPTAYHLVWSPKDGCDVLTGGWLGKTGAILDAIWAEAG</sequence>
<proteinExistence type="predicted"/>
<evidence type="ECO:0000313" key="2">
    <source>
        <dbReference type="Proteomes" id="UP000663859"/>
    </source>
</evidence>
<dbReference type="Proteomes" id="UP000663859">
    <property type="component" value="Unassembled WGS sequence"/>
</dbReference>
<evidence type="ECO:0000313" key="1">
    <source>
        <dbReference type="EMBL" id="CAF0693441.1"/>
    </source>
</evidence>
<name>A0A8J2FRR2_9BACT</name>
<protein>
    <submittedName>
        <fullName evidence="1">Uncharacterized protein</fullName>
    </submittedName>
</protein>
<keyword evidence="2" id="KW-1185">Reference proteome</keyword>
<gene>
    <name evidence="1" type="ORF">MPNT_140003</name>
</gene>
<accession>A0A8J2FRR2</accession>
<dbReference type="AlphaFoldDB" id="A0A8J2FRR2"/>